<keyword evidence="3" id="KW-0067">ATP-binding</keyword>
<dbReference type="PANTHER" id="PTHR13710">
    <property type="entry name" value="DNA HELICASE RECQ FAMILY MEMBER"/>
    <property type="match status" value="1"/>
</dbReference>
<dbReference type="OrthoDB" id="5969256at2759"/>
<name>A0A7M5VCX2_9CNID</name>
<evidence type="ECO:0000259" key="11">
    <source>
        <dbReference type="PROSITE" id="PS51194"/>
    </source>
</evidence>
<evidence type="ECO:0000256" key="1">
    <source>
        <dbReference type="ARBA" id="ARBA00005446"/>
    </source>
</evidence>
<proteinExistence type="inferred from homology"/>
<dbReference type="Pfam" id="PF00271">
    <property type="entry name" value="Helicase_C"/>
    <property type="match status" value="1"/>
</dbReference>
<evidence type="ECO:0000313" key="13">
    <source>
        <dbReference type="Proteomes" id="UP000594262"/>
    </source>
</evidence>
<keyword evidence="5" id="KW-0413">Isomerase</keyword>
<dbReference type="Pfam" id="PF00270">
    <property type="entry name" value="DEAD"/>
    <property type="match status" value="1"/>
</dbReference>
<evidence type="ECO:0000256" key="8">
    <source>
        <dbReference type="ARBA" id="ARBA00034808"/>
    </source>
</evidence>
<evidence type="ECO:0000256" key="3">
    <source>
        <dbReference type="ARBA" id="ARBA00022840"/>
    </source>
</evidence>
<dbReference type="GeneID" id="136814289"/>
<feature type="domain" description="Helicase ATP-binding" evidence="10">
    <location>
        <begin position="32"/>
        <end position="219"/>
    </location>
</feature>
<dbReference type="EnsemblMetazoa" id="CLYHEMT008229.1">
    <property type="protein sequence ID" value="CLYHEMP008229.1"/>
    <property type="gene ID" value="CLYHEMG008229"/>
</dbReference>
<dbReference type="GO" id="GO:0043138">
    <property type="term" value="F:3'-5' DNA helicase activity"/>
    <property type="evidence" value="ECO:0007669"/>
    <property type="project" value="UniProtKB-EC"/>
</dbReference>
<dbReference type="PANTHER" id="PTHR13710:SF153">
    <property type="entry name" value="RECQ-LIKE DNA HELICASE BLM"/>
    <property type="match status" value="1"/>
</dbReference>
<evidence type="ECO:0000256" key="6">
    <source>
        <dbReference type="ARBA" id="ARBA00023242"/>
    </source>
</evidence>
<dbReference type="InterPro" id="IPR027417">
    <property type="entry name" value="P-loop_NTPase"/>
</dbReference>
<dbReference type="InterPro" id="IPR014001">
    <property type="entry name" value="Helicase_ATP-bd"/>
</dbReference>
<protein>
    <recommendedName>
        <fullName evidence="8">DNA 3'-5' helicase</fullName>
        <ecNumber evidence="8">5.6.2.4</ecNumber>
    </recommendedName>
    <alternativeName>
        <fullName evidence="9">DNA 3'-5' helicase BLM</fullName>
    </alternativeName>
</protein>
<comment type="similarity">
    <text evidence="1">Belongs to the helicase family. RecQ subfamily.</text>
</comment>
<comment type="catalytic activity">
    <reaction evidence="7">
        <text>Couples ATP hydrolysis with the unwinding of duplex DNA by translocating in the 3'-5' direction.</text>
        <dbReference type="EC" id="5.6.2.4"/>
    </reaction>
</comment>
<evidence type="ECO:0000256" key="4">
    <source>
        <dbReference type="ARBA" id="ARBA00023125"/>
    </source>
</evidence>
<keyword evidence="4" id="KW-0238">DNA-binding</keyword>
<dbReference type="Proteomes" id="UP000594262">
    <property type="component" value="Unplaced"/>
</dbReference>
<dbReference type="InterPro" id="IPR001650">
    <property type="entry name" value="Helicase_C-like"/>
</dbReference>
<dbReference type="PROSITE" id="PS51194">
    <property type="entry name" value="HELICASE_CTER"/>
    <property type="match status" value="1"/>
</dbReference>
<reference evidence="12" key="1">
    <citation type="submission" date="2021-01" db="UniProtKB">
        <authorList>
            <consortium name="EnsemblMetazoa"/>
        </authorList>
    </citation>
    <scope>IDENTIFICATION</scope>
</reference>
<evidence type="ECO:0000256" key="7">
    <source>
        <dbReference type="ARBA" id="ARBA00034617"/>
    </source>
</evidence>
<dbReference type="Gene3D" id="3.40.50.300">
    <property type="entry name" value="P-loop containing nucleotide triphosphate hydrolases"/>
    <property type="match status" value="2"/>
</dbReference>
<keyword evidence="2" id="KW-0547">Nucleotide-binding</keyword>
<evidence type="ECO:0000256" key="9">
    <source>
        <dbReference type="ARBA" id="ARBA00044542"/>
    </source>
</evidence>
<dbReference type="GO" id="GO:0009378">
    <property type="term" value="F:four-way junction helicase activity"/>
    <property type="evidence" value="ECO:0007669"/>
    <property type="project" value="TreeGrafter"/>
</dbReference>
<keyword evidence="6" id="KW-0539">Nucleus</keyword>
<evidence type="ECO:0000256" key="2">
    <source>
        <dbReference type="ARBA" id="ARBA00022741"/>
    </source>
</evidence>
<dbReference type="SMART" id="SM00490">
    <property type="entry name" value="HELICc"/>
    <property type="match status" value="1"/>
</dbReference>
<dbReference type="AlphaFoldDB" id="A0A7M5VCX2"/>
<keyword evidence="13" id="KW-1185">Reference proteome</keyword>
<dbReference type="GO" id="GO:0005634">
    <property type="term" value="C:nucleus"/>
    <property type="evidence" value="ECO:0007669"/>
    <property type="project" value="TreeGrafter"/>
</dbReference>
<dbReference type="PROSITE" id="PS51192">
    <property type="entry name" value="HELICASE_ATP_BIND_1"/>
    <property type="match status" value="1"/>
</dbReference>
<sequence>MYPKDFFKESLSFSRSVHGLEFQLKQEQEELLFAFLNGKDCIGVLPTNFGKSIIYQLAPSVHHDMARRTDEMVAILQGQVMLIVVSPTKALINDQMESCERLGITARKLCSDELDDLNDEAGEITILYAMPENLLEEKFRSFLLDKFQERIIGIVVDEAHLVPKWGTSSKPEDAPFREAFQHLDRLRGYFSTPYLCLTATANKKTRNDITKILGLKQPKIIKVTPEKPNIKLRIIKVKTVEDVMDSALLCDLVDQLKTDPKTCDKTIIYCHSYPACGDVYLKIKGHFPRGFDLTLLVEIYHGSTEDEIQQEILDDFSNNNSSTRIVIATNALGVGVNIRNIRNIVHWGVPSDIEGYVQEIGRAGRDEKDSSATLFYRGNDLTHCKDKDMVTYIKNEQKECRRKLLMSFFKSEYSTSVEKHFCCDVCSEICNCTLCSQNLMV</sequence>
<dbReference type="GO" id="GO:0003677">
    <property type="term" value="F:DNA binding"/>
    <property type="evidence" value="ECO:0007669"/>
    <property type="project" value="UniProtKB-KW"/>
</dbReference>
<dbReference type="SUPFAM" id="SSF52540">
    <property type="entry name" value="P-loop containing nucleoside triphosphate hydrolases"/>
    <property type="match status" value="1"/>
</dbReference>
<evidence type="ECO:0000256" key="5">
    <source>
        <dbReference type="ARBA" id="ARBA00023235"/>
    </source>
</evidence>
<dbReference type="SMART" id="SM00487">
    <property type="entry name" value="DEXDc"/>
    <property type="match status" value="1"/>
</dbReference>
<evidence type="ECO:0000259" key="10">
    <source>
        <dbReference type="PROSITE" id="PS51192"/>
    </source>
</evidence>
<dbReference type="GO" id="GO:0005737">
    <property type="term" value="C:cytoplasm"/>
    <property type="evidence" value="ECO:0007669"/>
    <property type="project" value="TreeGrafter"/>
</dbReference>
<dbReference type="GO" id="GO:0000724">
    <property type="term" value="P:double-strand break repair via homologous recombination"/>
    <property type="evidence" value="ECO:0007669"/>
    <property type="project" value="TreeGrafter"/>
</dbReference>
<organism evidence="12 13">
    <name type="scientific">Clytia hemisphaerica</name>
    <dbReference type="NCBI Taxonomy" id="252671"/>
    <lineage>
        <taxon>Eukaryota</taxon>
        <taxon>Metazoa</taxon>
        <taxon>Cnidaria</taxon>
        <taxon>Hydrozoa</taxon>
        <taxon>Hydroidolina</taxon>
        <taxon>Leptothecata</taxon>
        <taxon>Obeliida</taxon>
        <taxon>Clytiidae</taxon>
        <taxon>Clytia</taxon>
    </lineage>
</organism>
<accession>A0A7M5VCX2</accession>
<dbReference type="GO" id="GO:0005694">
    <property type="term" value="C:chromosome"/>
    <property type="evidence" value="ECO:0007669"/>
    <property type="project" value="TreeGrafter"/>
</dbReference>
<dbReference type="EC" id="5.6.2.4" evidence="8"/>
<evidence type="ECO:0000313" key="12">
    <source>
        <dbReference type="EnsemblMetazoa" id="CLYHEMP008229.1"/>
    </source>
</evidence>
<dbReference type="GO" id="GO:0005524">
    <property type="term" value="F:ATP binding"/>
    <property type="evidence" value="ECO:0007669"/>
    <property type="project" value="UniProtKB-KW"/>
</dbReference>
<dbReference type="InterPro" id="IPR011545">
    <property type="entry name" value="DEAD/DEAH_box_helicase_dom"/>
</dbReference>
<feature type="domain" description="Helicase C-terminal" evidence="11">
    <location>
        <begin position="248"/>
        <end position="421"/>
    </location>
</feature>
<dbReference type="RefSeq" id="XP_066926914.1">
    <property type="nucleotide sequence ID" value="XM_067070813.1"/>
</dbReference>